<dbReference type="InterPro" id="IPR015958">
    <property type="entry name" value="Trk1_fungi"/>
</dbReference>
<keyword evidence="8 10" id="KW-0406">Ion transport</keyword>
<evidence type="ECO:0000313" key="12">
    <source>
        <dbReference type="EMBL" id="CCC68880.1"/>
    </source>
</evidence>
<evidence type="ECO:0000256" key="4">
    <source>
        <dbReference type="ARBA" id="ARBA00022538"/>
    </source>
</evidence>
<dbReference type="InterPro" id="IPR004773">
    <property type="entry name" value="K/Na_transp_Trk1/HKT1"/>
</dbReference>
<accession>G0VAF0</accession>
<feature type="transmembrane region" description="Helical" evidence="10">
    <location>
        <begin position="792"/>
        <end position="809"/>
    </location>
</feature>
<gene>
    <name evidence="12" type="primary">NCAS0B07960</name>
    <name evidence="12" type="ordered locus">NCAS_0B07960</name>
</gene>
<sequence length="1051" mass="120018">MTLNRRLTNVSTLSNFQALYKKTFGHKFRDALDATATKLQPIFKHIFPNFIAVHYCYIIMVTLLSSILMYPVRNAKYIDILFLSAGATTQGGLNTINANDLVLYQQIIIYITCCLSTPIAIHGCLAFVRLYWFERFFDNIKEKSKLDFKRRRTQTLIQRDLTAQMNSRNASSQLSAAEGKFKRVRKPLHFINKGAKRLDPRNYTPNDYEDFQDKLFSGKLLHRRETDFSNIQRMKQNQNQGQNQDQNQDQNQYIDKSTSSSSSSSSSVGQSDESSIVSSEFQQEPASPRERFVGRRKSSDIRPDDIYRSIILMRNQQELEEDRENDEQSATLPPRNEQDNTVGERDSLQATSNNSEENIKPVRGEPTIQFDIVKPPRRNLPSKGISKNLYVNHPKERVSQFPGVSSKRLRRNKEYTPLRLRQHLLSKRRQIKKTSRKNFSLTPRGQTINFQPFGNEGLTTSFILRKQFTEDASRGGTVTDSTTSNTPAPFNPENPNEVNKTLASAPHPLSNTFDEDGDLGTLDTSMTDNEDYSLHFDESAFESPIADRPLSRTMTTNYLSWEPTLGRNSTFYGLTKKQKEELGGVEYRAIKLLCTILVIYYLGFHIMFFVMLVPWICLKNHYGALVRRDGVAPAWWGFFMAMTAFNNFGLSLTPDSMISFNEAIYPLLLMMFFMVIGNTGFPIMLRFIIWVLFHLSRDLSSLKESLGFLLDHPRRCFTLLFPSPATWWLVLTLVVLNGADIILFIILDFGNEILKPLSHGFRFLVGSFQSFSTRTTGLSVVDLSKLHPSIQVSYMLMMYVSVLPLAISIRRTNVYEEQSLGVYSSRDNTDADEAENVDAHDDDDEDREEVGGGSTSSSKDEESSIGEEPKPIKRPTKKKETTRSFIGDHLRKQLSFDLWFLFLGLFIICLCESGKIQDTNEPDINVFSVLFEIVSAYGTVGVSLGYPNTTTSLSAQFTTLSKLVIILMLIRGRHRGLPYSLDRAIILPSQRLEHIDHIEDLKLKRRMHRADTTDPVTGQLRQTVHRLKKNIHLLGETLWKRKSESSSTGDQ</sequence>
<dbReference type="InterPro" id="IPR003445">
    <property type="entry name" value="Cat_transpt"/>
</dbReference>
<keyword evidence="6 10" id="KW-0630">Potassium</keyword>
<dbReference type="KEGG" id="ncs:NCAS_0B07960"/>
<feature type="compositionally biased region" description="Acidic residues" evidence="11">
    <location>
        <begin position="318"/>
        <end position="327"/>
    </location>
</feature>
<dbReference type="GO" id="GO:0006874">
    <property type="term" value="P:intracellular calcium ion homeostasis"/>
    <property type="evidence" value="ECO:0007669"/>
    <property type="project" value="EnsemblFungi"/>
</dbReference>
<comment type="subcellular location">
    <subcellularLocation>
        <location evidence="1">Membrane</location>
        <topology evidence="1">Multi-pass membrane protein</topology>
    </subcellularLocation>
</comment>
<keyword evidence="13" id="KW-1185">Reference proteome</keyword>
<keyword evidence="3 10" id="KW-0813">Transport</keyword>
<feature type="compositionally biased region" description="Basic and acidic residues" evidence="11">
    <location>
        <begin position="858"/>
        <end position="871"/>
    </location>
</feature>
<name>G0VAF0_NAUCA</name>
<feature type="region of interest" description="Disordered" evidence="11">
    <location>
        <begin position="825"/>
        <end position="879"/>
    </location>
</feature>
<dbReference type="STRING" id="1064592.G0VAF0"/>
<evidence type="ECO:0000256" key="5">
    <source>
        <dbReference type="ARBA" id="ARBA00022692"/>
    </source>
</evidence>
<dbReference type="GeneID" id="96902437"/>
<feature type="transmembrane region" description="Helical" evidence="10">
    <location>
        <begin position="592"/>
        <end position="613"/>
    </location>
</feature>
<feature type="transmembrane region" description="Helical" evidence="10">
    <location>
        <begin position="727"/>
        <end position="747"/>
    </location>
</feature>
<dbReference type="GO" id="GO:0140107">
    <property type="term" value="F:high-affinity potassium ion transmembrane transporter activity"/>
    <property type="evidence" value="ECO:0007669"/>
    <property type="project" value="TreeGrafter"/>
</dbReference>
<feature type="transmembrane region" description="Helical" evidence="10">
    <location>
        <begin position="664"/>
        <end position="693"/>
    </location>
</feature>
<dbReference type="Proteomes" id="UP000001640">
    <property type="component" value="Chromosome 2"/>
</dbReference>
<dbReference type="Pfam" id="PF02386">
    <property type="entry name" value="TrkH"/>
    <property type="match status" value="1"/>
</dbReference>
<evidence type="ECO:0000256" key="9">
    <source>
        <dbReference type="ARBA" id="ARBA00023136"/>
    </source>
</evidence>
<dbReference type="PANTHER" id="PTHR31064">
    <property type="entry name" value="POTASSIUM TRANSPORT PROTEIN DDB_G0292412-RELATED"/>
    <property type="match status" value="1"/>
</dbReference>
<feature type="region of interest" description="Disordered" evidence="11">
    <location>
        <begin position="471"/>
        <end position="524"/>
    </location>
</feature>
<feature type="compositionally biased region" description="Basic and acidic residues" evidence="11">
    <location>
        <begin position="336"/>
        <end position="347"/>
    </location>
</feature>
<dbReference type="eggNOG" id="KOG1341">
    <property type="taxonomic scope" value="Eukaryota"/>
</dbReference>
<comment type="similarity">
    <text evidence="2 10">Belongs to the TrkH potassium transport family.</text>
</comment>
<dbReference type="OrthoDB" id="9999863at2759"/>
<feature type="compositionally biased region" description="Acidic residues" evidence="11">
    <location>
        <begin position="830"/>
        <end position="848"/>
    </location>
</feature>
<feature type="compositionally biased region" description="Low complexity" evidence="11">
    <location>
        <begin position="236"/>
        <end position="279"/>
    </location>
</feature>
<dbReference type="GO" id="GO:0030007">
    <property type="term" value="P:intracellular potassium ion homeostasis"/>
    <property type="evidence" value="ECO:0007669"/>
    <property type="project" value="UniProtKB-UniRule"/>
</dbReference>
<evidence type="ECO:0000256" key="3">
    <source>
        <dbReference type="ARBA" id="ARBA00022448"/>
    </source>
</evidence>
<keyword evidence="5 10" id="KW-0812">Transmembrane</keyword>
<feature type="region of interest" description="Disordered" evidence="11">
    <location>
        <begin position="235"/>
        <end position="300"/>
    </location>
</feature>
<evidence type="ECO:0000256" key="8">
    <source>
        <dbReference type="ARBA" id="ARBA00023065"/>
    </source>
</evidence>
<evidence type="ECO:0000256" key="1">
    <source>
        <dbReference type="ARBA" id="ARBA00004141"/>
    </source>
</evidence>
<dbReference type="RefSeq" id="XP_003675251.1">
    <property type="nucleotide sequence ID" value="XM_003675203.1"/>
</dbReference>
<protein>
    <recommendedName>
        <fullName evidence="10">Potassium transport protein</fullName>
    </recommendedName>
</protein>
<feature type="transmembrane region" description="Helical" evidence="10">
    <location>
        <begin position="898"/>
        <end position="914"/>
    </location>
</feature>
<dbReference type="InterPro" id="IPR051143">
    <property type="entry name" value="TrkH_K-transport"/>
</dbReference>
<dbReference type="OMA" id="RMTNDGI"/>
<dbReference type="GO" id="GO:0042391">
    <property type="term" value="P:regulation of membrane potential"/>
    <property type="evidence" value="ECO:0007669"/>
    <property type="project" value="EnsemblFungi"/>
</dbReference>
<keyword evidence="4 10" id="KW-0633">Potassium transport</keyword>
<organism evidence="12 13">
    <name type="scientific">Naumovozyma castellii</name>
    <name type="common">Yeast</name>
    <name type="synonym">Saccharomyces castellii</name>
    <dbReference type="NCBI Taxonomy" id="27288"/>
    <lineage>
        <taxon>Eukaryota</taxon>
        <taxon>Fungi</taxon>
        <taxon>Dikarya</taxon>
        <taxon>Ascomycota</taxon>
        <taxon>Saccharomycotina</taxon>
        <taxon>Saccharomycetes</taxon>
        <taxon>Saccharomycetales</taxon>
        <taxon>Saccharomycetaceae</taxon>
        <taxon>Naumovozyma</taxon>
    </lineage>
</organism>
<dbReference type="PANTHER" id="PTHR31064:SF30">
    <property type="entry name" value="HIGH-AFFINITY POTASSIUM TRANSPORT PROTEIN-RELATED"/>
    <property type="match status" value="1"/>
</dbReference>
<feature type="compositionally biased region" description="Polar residues" evidence="11">
    <location>
        <begin position="476"/>
        <end position="502"/>
    </location>
</feature>
<feature type="compositionally biased region" description="Basic and acidic residues" evidence="11">
    <location>
        <begin position="287"/>
        <end position="300"/>
    </location>
</feature>
<dbReference type="AlphaFoldDB" id="G0VAF0"/>
<dbReference type="InParanoid" id="G0VAF0"/>
<dbReference type="HOGENOM" id="CLU_005947_0_0_1"/>
<dbReference type="EMBL" id="HE576753">
    <property type="protein sequence ID" value="CCC68880.1"/>
    <property type="molecule type" value="Genomic_DNA"/>
</dbReference>
<keyword evidence="7 10" id="KW-1133">Transmembrane helix</keyword>
<dbReference type="NCBIfam" id="TIGR00934">
    <property type="entry name" value="2a38euk"/>
    <property type="match status" value="1"/>
</dbReference>
<evidence type="ECO:0000313" key="13">
    <source>
        <dbReference type="Proteomes" id="UP000001640"/>
    </source>
</evidence>
<feature type="transmembrane region" description="Helical" evidence="10">
    <location>
        <begin position="633"/>
        <end position="652"/>
    </location>
</feature>
<keyword evidence="9 10" id="KW-0472">Membrane</keyword>
<dbReference type="GO" id="GO:1990573">
    <property type="term" value="P:potassium ion import across plasma membrane"/>
    <property type="evidence" value="ECO:0007669"/>
    <property type="project" value="TreeGrafter"/>
</dbReference>
<evidence type="ECO:0000256" key="7">
    <source>
        <dbReference type="ARBA" id="ARBA00022989"/>
    </source>
</evidence>
<reference evidence="12 13" key="1">
    <citation type="journal article" date="2011" name="Proc. Natl. Acad. Sci. U.S.A.">
        <title>Evolutionary erosion of yeast sex chromosomes by mating-type switching accidents.</title>
        <authorList>
            <person name="Gordon J.L."/>
            <person name="Armisen D."/>
            <person name="Proux-Wera E."/>
            <person name="Oheigeartaigh S.S."/>
            <person name="Byrne K.P."/>
            <person name="Wolfe K.H."/>
        </authorList>
    </citation>
    <scope>NUCLEOTIDE SEQUENCE [LARGE SCALE GENOMIC DNA]</scope>
    <source>
        <strain evidence="13">ATCC 76901 / BCRC 22586 / CBS 4309 / NBRC 1992 / NRRL Y-12630</strain>
    </source>
</reference>
<dbReference type="GO" id="GO:0005886">
    <property type="term" value="C:plasma membrane"/>
    <property type="evidence" value="ECO:0007669"/>
    <property type="project" value="EnsemblFungi"/>
</dbReference>
<feature type="transmembrane region" description="Helical" evidence="10">
    <location>
        <begin position="107"/>
        <end position="132"/>
    </location>
</feature>
<evidence type="ECO:0000256" key="10">
    <source>
        <dbReference type="PIRNR" id="PIRNR002450"/>
    </source>
</evidence>
<feature type="transmembrane region" description="Helical" evidence="10">
    <location>
        <begin position="46"/>
        <end position="70"/>
    </location>
</feature>
<evidence type="ECO:0000256" key="6">
    <source>
        <dbReference type="ARBA" id="ARBA00022958"/>
    </source>
</evidence>
<feature type="transmembrane region" description="Helical" evidence="10">
    <location>
        <begin position="926"/>
        <end position="946"/>
    </location>
</feature>
<evidence type="ECO:0000256" key="2">
    <source>
        <dbReference type="ARBA" id="ARBA00009137"/>
    </source>
</evidence>
<proteinExistence type="inferred from homology"/>
<feature type="region of interest" description="Disordered" evidence="11">
    <location>
        <begin position="318"/>
        <end position="387"/>
    </location>
</feature>
<reference key="2">
    <citation type="submission" date="2011-08" db="EMBL/GenBank/DDBJ databases">
        <title>Genome sequence of Naumovozyma castellii.</title>
        <authorList>
            <person name="Gordon J.L."/>
            <person name="Armisen D."/>
            <person name="Proux-Wera E."/>
            <person name="OhEigeartaigh S.S."/>
            <person name="Byrne K.P."/>
            <person name="Wolfe K.H."/>
        </authorList>
    </citation>
    <scope>NUCLEOTIDE SEQUENCE</scope>
    <source>
        <strain>Type strain:CBS 4309</strain>
    </source>
</reference>
<dbReference type="PIRSF" id="PIRSF002450">
    <property type="entry name" value="K+_transpter_TRK"/>
    <property type="match status" value="1"/>
</dbReference>
<evidence type="ECO:0000256" key="11">
    <source>
        <dbReference type="SAM" id="MobiDB-lite"/>
    </source>
</evidence>